<proteinExistence type="predicted"/>
<reference evidence="2 3" key="1">
    <citation type="submission" date="2021-02" db="EMBL/GenBank/DDBJ databases">
        <title>Safari Cat Assemblies.</title>
        <authorList>
            <person name="Bredemeyer K.R."/>
            <person name="Murphy W.J."/>
        </authorList>
    </citation>
    <scope>NUCLEOTIDE SEQUENCE [LARGE SCALE GENOMIC DNA]</scope>
</reference>
<dbReference type="GeneTree" id="ENSGT00390000009916"/>
<dbReference type="Ensembl" id="ENSFCTT00005094050.1">
    <property type="protein sequence ID" value="ENSFCTP00005062362.1"/>
    <property type="gene ID" value="ENSFCTG00005034268.1"/>
</dbReference>
<evidence type="ECO:0000313" key="2">
    <source>
        <dbReference type="Ensembl" id="ENSFCTP00005062362.1"/>
    </source>
</evidence>
<name>A0ABI8ASX4_FELCA</name>
<dbReference type="InterPro" id="IPR021748">
    <property type="entry name" value="DUF3314"/>
</dbReference>
<protein>
    <submittedName>
        <fullName evidence="2">Uncharacterized protein</fullName>
    </submittedName>
</protein>
<reference evidence="2" key="2">
    <citation type="submission" date="2025-08" db="UniProtKB">
        <authorList>
            <consortium name="Ensembl"/>
        </authorList>
    </citation>
    <scope>IDENTIFICATION</scope>
    <source>
        <strain evidence="2">breed Abyssinian</strain>
    </source>
</reference>
<reference evidence="2" key="3">
    <citation type="submission" date="2025-09" db="UniProtKB">
        <authorList>
            <consortium name="Ensembl"/>
        </authorList>
    </citation>
    <scope>IDENTIFICATION</scope>
    <source>
        <strain evidence="2">breed Abyssinian</strain>
    </source>
</reference>
<dbReference type="Proteomes" id="UP000823872">
    <property type="component" value="Chromosome A2"/>
</dbReference>
<organism evidence="2 3">
    <name type="scientific">Felis catus</name>
    <name type="common">Cat</name>
    <name type="synonym">Felis silvestris catus</name>
    <dbReference type="NCBI Taxonomy" id="9685"/>
    <lineage>
        <taxon>Eukaryota</taxon>
        <taxon>Metazoa</taxon>
        <taxon>Chordata</taxon>
        <taxon>Craniata</taxon>
        <taxon>Vertebrata</taxon>
        <taxon>Euteleostomi</taxon>
        <taxon>Mammalia</taxon>
        <taxon>Eutheria</taxon>
        <taxon>Laurasiatheria</taxon>
        <taxon>Carnivora</taxon>
        <taxon>Feliformia</taxon>
        <taxon>Felidae</taxon>
        <taxon>Felinae</taxon>
        <taxon>Felis</taxon>
    </lineage>
</organism>
<evidence type="ECO:0000256" key="1">
    <source>
        <dbReference type="SAM" id="MobiDB-lite"/>
    </source>
</evidence>
<accession>A0ABI8ASX4</accession>
<evidence type="ECO:0000313" key="3">
    <source>
        <dbReference type="Proteomes" id="UP000823872"/>
    </source>
</evidence>
<keyword evidence="3" id="KW-1185">Reference proteome</keyword>
<gene>
    <name evidence="2" type="primary">C19orf67</name>
</gene>
<dbReference type="PANTHER" id="PTHR36292">
    <property type="entry name" value="UPF0575 PROTEIN C19ORF67"/>
    <property type="match status" value="1"/>
</dbReference>
<feature type="region of interest" description="Disordered" evidence="1">
    <location>
        <begin position="1"/>
        <end position="86"/>
    </location>
</feature>
<feature type="region of interest" description="Disordered" evidence="1">
    <location>
        <begin position="353"/>
        <end position="380"/>
    </location>
</feature>
<dbReference type="PANTHER" id="PTHR36292:SF1">
    <property type="entry name" value="UPF0575 PROTEIN C19ORF67"/>
    <property type="match status" value="1"/>
</dbReference>
<sequence length="450" mass="49358">MATEQWFVEPLPPGPGETPPADDLEPGAQPCGDPSWLASPGGPGDPPEAEPEDVQGQLPEASTATPSPEPLAPGPGPAPPRLPLDTMFSPITEQLRYLLKKADDFQSYLLYSRDRVQKEQLAKAMPTFLQMCEPYFLYLEAAARSVPPIYGVLQELVRKGLLEISQQLTLRLEQLVLMYASFGFVDLEETDPLSISCFFCGRFSISPSHEVSIFRYCAPAAYTASRFPRYLYKKMRWNLETAPEPSGRGQDSRVDYYFLCYRDTWEDTGKSPANSCPQIQKLWSIGRWVPLGPAEDDLYSCHRPLTRRGGVPEKLGALTSRPVCPCPQDLVPAASWGLPATADHRLRGALAHAGHRPAGADPHGPVRPGPSPERGGARGVGRAGVLNLEREWEPEPDSSKLQEREQGRGSLVLLVHLGLAFQGARPSWPVRTGSDLAAKPCAGTHQFCVK</sequence>
<feature type="compositionally biased region" description="Pro residues" evidence="1">
    <location>
        <begin position="67"/>
        <end position="82"/>
    </location>
</feature>
<dbReference type="Pfam" id="PF11771">
    <property type="entry name" value="DUF3314"/>
    <property type="match status" value="1"/>
</dbReference>